<dbReference type="InterPro" id="IPR011545">
    <property type="entry name" value="DEAD/DEAH_box_helicase_dom"/>
</dbReference>
<keyword evidence="4" id="KW-0067">ATP-binding</keyword>
<keyword evidence="1" id="KW-0547">Nucleotide-binding</keyword>
<dbReference type="Pfam" id="PF00270">
    <property type="entry name" value="DEAD"/>
    <property type="match status" value="1"/>
</dbReference>
<dbReference type="Pfam" id="PF12029">
    <property type="entry name" value="DUF3516"/>
    <property type="match status" value="1"/>
</dbReference>
<proteinExistence type="predicted"/>
<dbReference type="InterPro" id="IPR014001">
    <property type="entry name" value="Helicase_ATP-bd"/>
</dbReference>
<dbReference type="RefSeq" id="WP_128222234.1">
    <property type="nucleotide sequence ID" value="NZ_CP034929.1"/>
</dbReference>
<feature type="region of interest" description="Disordered" evidence="5">
    <location>
        <begin position="380"/>
        <end position="405"/>
    </location>
</feature>
<feature type="domain" description="Helicase ATP-binding" evidence="6">
    <location>
        <begin position="37"/>
        <end position="193"/>
    </location>
</feature>
<dbReference type="GO" id="GO:0004386">
    <property type="term" value="F:helicase activity"/>
    <property type="evidence" value="ECO:0007669"/>
    <property type="project" value="UniProtKB-KW"/>
</dbReference>
<dbReference type="SMART" id="SM00487">
    <property type="entry name" value="DEXDc"/>
    <property type="match status" value="1"/>
</dbReference>
<evidence type="ECO:0000256" key="2">
    <source>
        <dbReference type="ARBA" id="ARBA00022801"/>
    </source>
</evidence>
<evidence type="ECO:0000256" key="3">
    <source>
        <dbReference type="ARBA" id="ARBA00022806"/>
    </source>
</evidence>
<dbReference type="SUPFAM" id="SSF52540">
    <property type="entry name" value="P-loop containing nucleoside triphosphate hydrolases"/>
    <property type="match status" value="1"/>
</dbReference>
<evidence type="ECO:0000256" key="5">
    <source>
        <dbReference type="SAM" id="MobiDB-lite"/>
    </source>
</evidence>
<organism evidence="8 9">
    <name type="scientific">Nocardioides yefusunii</name>
    <dbReference type="NCBI Taxonomy" id="2500546"/>
    <lineage>
        <taxon>Bacteria</taxon>
        <taxon>Bacillati</taxon>
        <taxon>Actinomycetota</taxon>
        <taxon>Actinomycetes</taxon>
        <taxon>Propionibacteriales</taxon>
        <taxon>Nocardioidaceae</taxon>
        <taxon>Nocardioides</taxon>
    </lineage>
</organism>
<dbReference type="PROSITE" id="PS51192">
    <property type="entry name" value="HELICASE_ATP_BIND_1"/>
    <property type="match status" value="1"/>
</dbReference>
<keyword evidence="3 8" id="KW-0347">Helicase</keyword>
<dbReference type="SMART" id="SM00490">
    <property type="entry name" value="HELICc"/>
    <property type="match status" value="1"/>
</dbReference>
<evidence type="ECO:0000256" key="4">
    <source>
        <dbReference type="ARBA" id="ARBA00022840"/>
    </source>
</evidence>
<dbReference type="CDD" id="cd17921">
    <property type="entry name" value="DEXHc_Ski2"/>
    <property type="match status" value="1"/>
</dbReference>
<dbReference type="Pfam" id="PF00271">
    <property type="entry name" value="Helicase_C"/>
    <property type="match status" value="1"/>
</dbReference>
<evidence type="ECO:0000259" key="7">
    <source>
        <dbReference type="PROSITE" id="PS51194"/>
    </source>
</evidence>
<gene>
    <name evidence="8" type="ORF">ACFPWU_13155</name>
</gene>
<feature type="domain" description="Helicase C-terminal" evidence="7">
    <location>
        <begin position="213"/>
        <end position="406"/>
    </location>
</feature>
<evidence type="ECO:0000259" key="6">
    <source>
        <dbReference type="PROSITE" id="PS51192"/>
    </source>
</evidence>
<keyword evidence="9" id="KW-1185">Reference proteome</keyword>
<dbReference type="InterPro" id="IPR001650">
    <property type="entry name" value="Helicase_C-like"/>
</dbReference>
<reference evidence="9" key="1">
    <citation type="journal article" date="2019" name="Int. J. Syst. Evol. Microbiol.">
        <title>The Global Catalogue of Microorganisms (GCM) 10K type strain sequencing project: providing services to taxonomists for standard genome sequencing and annotation.</title>
        <authorList>
            <consortium name="The Broad Institute Genomics Platform"/>
            <consortium name="The Broad Institute Genome Sequencing Center for Infectious Disease"/>
            <person name="Wu L."/>
            <person name="Ma J."/>
        </authorList>
    </citation>
    <scope>NUCLEOTIDE SEQUENCE [LARGE SCALE GENOMIC DNA]</scope>
    <source>
        <strain evidence="9">DFY28</strain>
    </source>
</reference>
<comment type="caution">
    <text evidence="8">The sequence shown here is derived from an EMBL/GenBank/DDBJ whole genome shotgun (WGS) entry which is preliminary data.</text>
</comment>
<dbReference type="PANTHER" id="PTHR12131">
    <property type="entry name" value="ATP-DEPENDENT RNA AND DNA HELICASE"/>
    <property type="match status" value="1"/>
</dbReference>
<evidence type="ECO:0000313" key="9">
    <source>
        <dbReference type="Proteomes" id="UP001596098"/>
    </source>
</evidence>
<dbReference type="EMBL" id="JBHSQI010000008">
    <property type="protein sequence ID" value="MFC6154612.1"/>
    <property type="molecule type" value="Genomic_DNA"/>
</dbReference>
<dbReference type="PROSITE" id="PS51194">
    <property type="entry name" value="HELICASE_CTER"/>
    <property type="match status" value="1"/>
</dbReference>
<dbReference type="InterPro" id="IPR050699">
    <property type="entry name" value="RNA-DNA_Helicase"/>
</dbReference>
<dbReference type="PANTHER" id="PTHR12131:SF1">
    <property type="entry name" value="ATP-DEPENDENT RNA HELICASE SUPV3L1, MITOCHONDRIAL-RELATED"/>
    <property type="match status" value="1"/>
</dbReference>
<evidence type="ECO:0000313" key="8">
    <source>
        <dbReference type="EMBL" id="MFC6154612.1"/>
    </source>
</evidence>
<evidence type="ECO:0000256" key="1">
    <source>
        <dbReference type="ARBA" id="ARBA00022741"/>
    </source>
</evidence>
<dbReference type="InterPro" id="IPR027417">
    <property type="entry name" value="P-loop_NTPase"/>
</dbReference>
<dbReference type="Proteomes" id="UP001596098">
    <property type="component" value="Unassembled WGS sequence"/>
</dbReference>
<dbReference type="InterPro" id="IPR021904">
    <property type="entry name" value="DUF3516"/>
</dbReference>
<accession>A0ABW1QYD5</accession>
<sequence>MSEWWLDVEGEDALYDAFTDWTTGEGITLYPHQEEAVLELLSGNNVVLATPTGSGKSLVALGAHAAAMATDRVSFYTAPIKALVSEKFFALCETFGADNVGMLTGDGSVNADAPIICCTAEVLANIALREGSDADVGMVIMDEFHYYGDPDRGWAWQVPLLELPQAQFLLMSATLGDTTELREDLSARTGRESAIVDDAERPVPLHFNWSMEHLDDTLAELIETHQSPVYVVHFTQAAAVEHASNLLKGMKKSPRRDEINEKLEGFRFGAGFGKTLNKLLKAGIGVHHAGMLPKYRRLVEQLAQQGLLTVICGTDTLGVGINVPIRTVLFTGLAKFDGSRQRILRSREFLQIAGRAGRAGFDTVGYVVVQAPEHVIDNEKAKAKSEAKNAANPKKKSKPTLKKAPEGAVVWSEQSFTKLVESTPEPLRSRMKVDDSMILNVVSREEDAFAVMRRLLNDNHEDRRNQLKLSRRALRLTKALVRSEVLVRLDEVDEFGRRYVVNDALSEDFALNQPLSQFALAAMDVLDPESPDYTLDVVSVMEAVLEAPRQILFAQQFAARGEAVNEMKADGIEYDERMALLEQITWPQPLAELLGATYETYRQTHPWLPEDALGPKSIVREMFEQGMSFTDFVGRYQIARSEGLVLRYLTDAYRALRHSVPERVRTPEFEDMVEWLGEVVRQTDSSLLDEWEALTDPEAVAARLAQPDTVSSPRPLSKRERALNVMLRNAMFAKVVGVSRDDLDTLMRAEREAADRVEPSREVVMTRSSWDEALEEYYDEHEKVLTDADARGPQWLEIGPEEQGTPVGADEDLVVRIRRVAQTLSDPEGHRDWVIEAVLDCDATDEAGELVLATAAMRRL</sequence>
<dbReference type="Gene3D" id="3.40.50.300">
    <property type="entry name" value="P-loop containing nucleotide triphosphate hydrolases"/>
    <property type="match status" value="2"/>
</dbReference>
<keyword evidence="2" id="KW-0378">Hydrolase</keyword>
<name>A0ABW1QYD5_9ACTN</name>
<protein>
    <submittedName>
        <fullName evidence="8">DEAD/DEAH box helicase</fullName>
    </submittedName>
</protein>